<accession>A0A5S6QME8</accession>
<evidence type="ECO:0000313" key="1">
    <source>
        <dbReference type="Proteomes" id="UP000046395"/>
    </source>
</evidence>
<dbReference type="WBParaSite" id="TMUE_2000008037.1">
    <property type="protein sequence ID" value="TMUE_2000008037.1"/>
    <property type="gene ID" value="WBGene00295138"/>
</dbReference>
<organism evidence="1 2">
    <name type="scientific">Trichuris muris</name>
    <name type="common">Mouse whipworm</name>
    <dbReference type="NCBI Taxonomy" id="70415"/>
    <lineage>
        <taxon>Eukaryota</taxon>
        <taxon>Metazoa</taxon>
        <taxon>Ecdysozoa</taxon>
        <taxon>Nematoda</taxon>
        <taxon>Enoplea</taxon>
        <taxon>Dorylaimia</taxon>
        <taxon>Trichinellida</taxon>
        <taxon>Trichuridae</taxon>
        <taxon>Trichuris</taxon>
    </lineage>
</organism>
<evidence type="ECO:0000313" key="2">
    <source>
        <dbReference type="WBParaSite" id="TMUE_2000008037.1"/>
    </source>
</evidence>
<name>A0A5S6QME8_TRIMR</name>
<dbReference type="Proteomes" id="UP000046395">
    <property type="component" value="Unassembled WGS sequence"/>
</dbReference>
<reference evidence="2" key="1">
    <citation type="submission" date="2019-12" db="UniProtKB">
        <authorList>
            <consortium name="WormBaseParasite"/>
        </authorList>
    </citation>
    <scope>IDENTIFICATION</scope>
</reference>
<keyword evidence="1" id="KW-1185">Reference proteome</keyword>
<proteinExistence type="predicted"/>
<dbReference type="AlphaFoldDB" id="A0A5S6QME8"/>
<sequence length="115" mass="12606">MDVMIVMVPPGDGPLAAEGGTRLTIAAEERKTQLIISARSTHWLTVKVLNPRNESSLDFRSPQRGIGADEYASKFPHFLYKSNHIANDVPGLMRFGKKSVVPSEQLEVLDGSLMA</sequence>
<protein>
    <submittedName>
        <fullName evidence="2">Uncharacterized protein</fullName>
    </submittedName>
</protein>